<dbReference type="PANTHER" id="PTHR46890:SF48">
    <property type="entry name" value="RNA-DIRECTED DNA POLYMERASE"/>
    <property type="match status" value="1"/>
</dbReference>
<keyword evidence="3" id="KW-1185">Reference proteome</keyword>
<dbReference type="SUPFAM" id="SSF56672">
    <property type="entry name" value="DNA/RNA polymerases"/>
    <property type="match status" value="1"/>
</dbReference>
<gene>
    <name evidence="2" type="ORF">K2173_007869</name>
</gene>
<dbReference type="InterPro" id="IPR052343">
    <property type="entry name" value="Retrotransposon-Effector_Assoc"/>
</dbReference>
<sequence length="401" mass="45553">MKRNSQVVAKQRLDRAVGNGRWFLRFPKCSVQSLVTPVSDHDPLLLDTSPDSQHTICRRFRFDNAWLLDANLEAVVVAGMFPPALSDTLVVLIPKIHHPEWVKDYRPIALCNVLYRIIAKVLANRLKKVLPNVISPSQSAFVPGRLITDNILVAFETIHSMKHFTWGSYSILVNGETVSPILPSRGLRQGDPLSPYLFIICAEGLSMLFNRAERQGLLHGHRVGFRCPRVSHFLFADDSIFFFKATEQETREVRSILEEYEGASGQMVNFQKSGIFYSPKVSQASRNTIGSILNVNLPLGGGKYLGLPSLIGRNKKQIFQLIKDRIWKKVNDWKNKMLSRAGKETLIKFVAQALPAYCMNVFQLPLSLCDELQKIMNSYWWGKSREGAKGIHWYAWDKMHG</sequence>
<dbReference type="PROSITE" id="PS50878">
    <property type="entry name" value="RT_POL"/>
    <property type="match status" value="1"/>
</dbReference>
<dbReference type="InterPro" id="IPR043502">
    <property type="entry name" value="DNA/RNA_pol_sf"/>
</dbReference>
<comment type="caution">
    <text evidence="2">The sequence shown here is derived from an EMBL/GenBank/DDBJ whole genome shotgun (WGS) entry which is preliminary data.</text>
</comment>
<name>A0AAV8T6P2_9ROSI</name>
<organism evidence="2 3">
    <name type="scientific">Erythroxylum novogranatense</name>
    <dbReference type="NCBI Taxonomy" id="1862640"/>
    <lineage>
        <taxon>Eukaryota</taxon>
        <taxon>Viridiplantae</taxon>
        <taxon>Streptophyta</taxon>
        <taxon>Embryophyta</taxon>
        <taxon>Tracheophyta</taxon>
        <taxon>Spermatophyta</taxon>
        <taxon>Magnoliopsida</taxon>
        <taxon>eudicotyledons</taxon>
        <taxon>Gunneridae</taxon>
        <taxon>Pentapetalae</taxon>
        <taxon>rosids</taxon>
        <taxon>fabids</taxon>
        <taxon>Malpighiales</taxon>
        <taxon>Erythroxylaceae</taxon>
        <taxon>Erythroxylum</taxon>
    </lineage>
</organism>
<proteinExistence type="predicted"/>
<dbReference type="Proteomes" id="UP001159364">
    <property type="component" value="Linkage Group LG06"/>
</dbReference>
<dbReference type="PANTHER" id="PTHR46890">
    <property type="entry name" value="NON-LTR RETROLELEMENT REVERSE TRANSCRIPTASE-LIKE PROTEIN-RELATED"/>
    <property type="match status" value="1"/>
</dbReference>
<reference evidence="2 3" key="1">
    <citation type="submission" date="2021-09" db="EMBL/GenBank/DDBJ databases">
        <title>Genomic insights and catalytic innovation underlie evolution of tropane alkaloids biosynthesis.</title>
        <authorList>
            <person name="Wang Y.-J."/>
            <person name="Tian T."/>
            <person name="Huang J.-P."/>
            <person name="Huang S.-X."/>
        </authorList>
    </citation>
    <scope>NUCLEOTIDE SEQUENCE [LARGE SCALE GENOMIC DNA]</scope>
    <source>
        <strain evidence="2">KIB-2018</strain>
        <tissue evidence="2">Leaf</tissue>
    </source>
</reference>
<dbReference type="EMBL" id="JAIWQS010000006">
    <property type="protein sequence ID" value="KAJ8762430.1"/>
    <property type="molecule type" value="Genomic_DNA"/>
</dbReference>
<protein>
    <recommendedName>
        <fullName evidence="1">Reverse transcriptase domain-containing protein</fullName>
    </recommendedName>
</protein>
<accession>A0AAV8T6P2</accession>
<dbReference type="InterPro" id="IPR000477">
    <property type="entry name" value="RT_dom"/>
</dbReference>
<feature type="domain" description="Reverse transcriptase" evidence="1">
    <location>
        <begin position="74"/>
        <end position="293"/>
    </location>
</feature>
<dbReference type="Pfam" id="PF00078">
    <property type="entry name" value="RVT_1"/>
    <property type="match status" value="2"/>
</dbReference>
<dbReference type="AlphaFoldDB" id="A0AAV8T6P2"/>
<evidence type="ECO:0000313" key="3">
    <source>
        <dbReference type="Proteomes" id="UP001159364"/>
    </source>
</evidence>
<dbReference type="CDD" id="cd01650">
    <property type="entry name" value="RT_nLTR_like"/>
    <property type="match status" value="1"/>
</dbReference>
<evidence type="ECO:0000259" key="1">
    <source>
        <dbReference type="PROSITE" id="PS50878"/>
    </source>
</evidence>
<evidence type="ECO:0000313" key="2">
    <source>
        <dbReference type="EMBL" id="KAJ8762430.1"/>
    </source>
</evidence>